<dbReference type="EC" id="2.1.1.63" evidence="3"/>
<evidence type="ECO:0000256" key="2">
    <source>
        <dbReference type="ARBA" id="ARBA00008711"/>
    </source>
</evidence>
<dbReference type="PROSITE" id="PS00374">
    <property type="entry name" value="MGMT"/>
    <property type="match status" value="1"/>
</dbReference>
<dbReference type="SUPFAM" id="SSF46767">
    <property type="entry name" value="Methylated DNA-protein cysteine methyltransferase, C-terminal domain"/>
    <property type="match status" value="1"/>
</dbReference>
<accession>A0A497E537</accession>
<dbReference type="AlphaFoldDB" id="A0A497E537"/>
<dbReference type="InterPro" id="IPR001497">
    <property type="entry name" value="MethylDNA_cys_MeTrfase_AS"/>
</dbReference>
<comment type="catalytic activity">
    <reaction evidence="1">
        <text>a 4-O-methyl-thymidine in DNA + L-cysteinyl-[protein] = a thymidine in DNA + S-methyl-L-cysteinyl-[protein]</text>
        <dbReference type="Rhea" id="RHEA:53428"/>
        <dbReference type="Rhea" id="RHEA-COMP:10131"/>
        <dbReference type="Rhea" id="RHEA-COMP:10132"/>
        <dbReference type="Rhea" id="RHEA-COMP:13555"/>
        <dbReference type="Rhea" id="RHEA-COMP:13556"/>
        <dbReference type="ChEBI" id="CHEBI:29950"/>
        <dbReference type="ChEBI" id="CHEBI:82612"/>
        <dbReference type="ChEBI" id="CHEBI:137386"/>
        <dbReference type="ChEBI" id="CHEBI:137387"/>
        <dbReference type="EC" id="2.1.1.63"/>
    </reaction>
</comment>
<comment type="catalytic activity">
    <reaction evidence="8">
        <text>a 6-O-methyl-2'-deoxyguanosine in DNA + L-cysteinyl-[protein] = S-methyl-L-cysteinyl-[protein] + a 2'-deoxyguanosine in DNA</text>
        <dbReference type="Rhea" id="RHEA:24000"/>
        <dbReference type="Rhea" id="RHEA-COMP:10131"/>
        <dbReference type="Rhea" id="RHEA-COMP:10132"/>
        <dbReference type="Rhea" id="RHEA-COMP:11367"/>
        <dbReference type="Rhea" id="RHEA-COMP:11368"/>
        <dbReference type="ChEBI" id="CHEBI:29950"/>
        <dbReference type="ChEBI" id="CHEBI:82612"/>
        <dbReference type="ChEBI" id="CHEBI:85445"/>
        <dbReference type="ChEBI" id="CHEBI:85448"/>
        <dbReference type="EC" id="2.1.1.63"/>
    </reaction>
</comment>
<dbReference type="PANTHER" id="PTHR10815:SF13">
    <property type="entry name" value="METHYLATED-DNA--PROTEIN-CYSTEINE METHYLTRANSFERASE"/>
    <property type="match status" value="1"/>
</dbReference>
<sequence length="175" mass="20364">MLDFSDTTILVVKMGSLWAQVTAQAEEVVRVRLFHKEKDVLHNFRQGKELSPLLQRLKEDFQLYGEGVRVDFSRYPLRLTSYTDFARRVWEQVRRVPYGEVRSYKWVGTRVGCRGYRAIGKILSCNPFPILIPCHRIIREDGSLGGYSQGLKVKEELLRMEGVALGRENKQGRRF</sequence>
<keyword evidence="5 10" id="KW-0808">Transferase</keyword>
<evidence type="ECO:0000256" key="7">
    <source>
        <dbReference type="ARBA" id="ARBA00023204"/>
    </source>
</evidence>
<keyword evidence="7" id="KW-0234">DNA repair</keyword>
<evidence type="ECO:0000259" key="9">
    <source>
        <dbReference type="Pfam" id="PF01035"/>
    </source>
</evidence>
<comment type="similarity">
    <text evidence="2">Belongs to the MGMT family.</text>
</comment>
<gene>
    <name evidence="10" type="ORF">DRJ00_02225</name>
</gene>
<dbReference type="Proteomes" id="UP000279422">
    <property type="component" value="Unassembled WGS sequence"/>
</dbReference>
<keyword evidence="6" id="KW-0227">DNA damage</keyword>
<dbReference type="PANTHER" id="PTHR10815">
    <property type="entry name" value="METHYLATED-DNA--PROTEIN-CYSTEINE METHYLTRANSFERASE"/>
    <property type="match status" value="1"/>
</dbReference>
<proteinExistence type="inferred from homology"/>
<dbReference type="Gene3D" id="1.10.10.10">
    <property type="entry name" value="Winged helix-like DNA-binding domain superfamily/Winged helix DNA-binding domain"/>
    <property type="match status" value="1"/>
</dbReference>
<dbReference type="GO" id="GO:0006281">
    <property type="term" value="P:DNA repair"/>
    <property type="evidence" value="ECO:0007669"/>
    <property type="project" value="UniProtKB-KW"/>
</dbReference>
<dbReference type="FunFam" id="1.10.10.10:FF:000214">
    <property type="entry name" value="Methylated-DNA--protein-cysteine methyltransferase"/>
    <property type="match status" value="1"/>
</dbReference>
<keyword evidence="4 10" id="KW-0489">Methyltransferase</keyword>
<evidence type="ECO:0000256" key="8">
    <source>
        <dbReference type="ARBA" id="ARBA00049348"/>
    </source>
</evidence>
<evidence type="ECO:0000256" key="3">
    <source>
        <dbReference type="ARBA" id="ARBA00011918"/>
    </source>
</evidence>
<protein>
    <recommendedName>
        <fullName evidence="3">methylated-DNA--[protein]-cysteine S-methyltransferase</fullName>
        <ecNumber evidence="3">2.1.1.63</ecNumber>
    </recommendedName>
</protein>
<comment type="caution">
    <text evidence="10">The sequence shown here is derived from an EMBL/GenBank/DDBJ whole genome shotgun (WGS) entry which is preliminary data.</text>
</comment>
<organism evidence="10 11">
    <name type="scientific">Aerophobetes bacterium</name>
    <dbReference type="NCBI Taxonomy" id="2030807"/>
    <lineage>
        <taxon>Bacteria</taxon>
        <taxon>Candidatus Aerophobota</taxon>
    </lineage>
</organism>
<evidence type="ECO:0000256" key="1">
    <source>
        <dbReference type="ARBA" id="ARBA00001286"/>
    </source>
</evidence>
<evidence type="ECO:0000256" key="5">
    <source>
        <dbReference type="ARBA" id="ARBA00022679"/>
    </source>
</evidence>
<dbReference type="NCBIfam" id="TIGR00589">
    <property type="entry name" value="ogt"/>
    <property type="match status" value="1"/>
</dbReference>
<dbReference type="GO" id="GO:0032259">
    <property type="term" value="P:methylation"/>
    <property type="evidence" value="ECO:0007669"/>
    <property type="project" value="UniProtKB-KW"/>
</dbReference>
<evidence type="ECO:0000256" key="6">
    <source>
        <dbReference type="ARBA" id="ARBA00022763"/>
    </source>
</evidence>
<dbReference type="InterPro" id="IPR014048">
    <property type="entry name" value="MethylDNA_cys_MeTrfase_DNA-bd"/>
</dbReference>
<reference evidence="10 11" key="1">
    <citation type="submission" date="2018-06" db="EMBL/GenBank/DDBJ databases">
        <title>Extensive metabolic versatility and redundancy in microbially diverse, dynamic hydrothermal sediments.</title>
        <authorList>
            <person name="Dombrowski N."/>
            <person name="Teske A."/>
            <person name="Baker B.J."/>
        </authorList>
    </citation>
    <scope>NUCLEOTIDE SEQUENCE [LARGE SCALE GENOMIC DNA]</scope>
    <source>
        <strain evidence="10">B47_G16</strain>
    </source>
</reference>
<dbReference type="InterPro" id="IPR036217">
    <property type="entry name" value="MethylDNA_cys_MeTrfase_DNAb"/>
</dbReference>
<dbReference type="InterPro" id="IPR036388">
    <property type="entry name" value="WH-like_DNA-bd_sf"/>
</dbReference>
<evidence type="ECO:0000313" key="11">
    <source>
        <dbReference type="Proteomes" id="UP000279422"/>
    </source>
</evidence>
<dbReference type="CDD" id="cd06445">
    <property type="entry name" value="ATase"/>
    <property type="match status" value="1"/>
</dbReference>
<dbReference type="Pfam" id="PF01035">
    <property type="entry name" value="DNA_binding_1"/>
    <property type="match status" value="1"/>
</dbReference>
<dbReference type="EMBL" id="QMPZ01000015">
    <property type="protein sequence ID" value="RLE10186.1"/>
    <property type="molecule type" value="Genomic_DNA"/>
</dbReference>
<name>A0A497E537_UNCAE</name>
<dbReference type="GO" id="GO:0003908">
    <property type="term" value="F:methylated-DNA-[protein]-cysteine S-methyltransferase activity"/>
    <property type="evidence" value="ECO:0007669"/>
    <property type="project" value="UniProtKB-EC"/>
</dbReference>
<evidence type="ECO:0000313" key="10">
    <source>
        <dbReference type="EMBL" id="RLE10186.1"/>
    </source>
</evidence>
<evidence type="ECO:0000256" key="4">
    <source>
        <dbReference type="ARBA" id="ARBA00022603"/>
    </source>
</evidence>
<feature type="domain" description="Methylated-DNA-[protein]-cysteine S-methyltransferase DNA binding" evidence="9">
    <location>
        <begin position="84"/>
        <end position="163"/>
    </location>
</feature>